<accession>A0A345MG31</accession>
<evidence type="ECO:0000313" key="2">
    <source>
        <dbReference type="Proteomes" id="UP000259261"/>
    </source>
</evidence>
<keyword evidence="2" id="KW-1185">Reference proteome</keyword>
<reference evidence="1 2" key="1">
    <citation type="submission" date="2018-07" db="EMBL/GenBank/DDBJ databases">
        <authorList>
            <person name="Hartzog G.A."/>
            <person name="Garlena R.A."/>
            <person name="Russell D.A."/>
            <person name="Pope W.H."/>
            <person name="Jacobs-Sera D."/>
            <person name="Hatfull G.F."/>
        </authorList>
    </citation>
    <scope>NUCLEOTIDE SEQUENCE [LARGE SCALE GENOMIC DNA]</scope>
</reference>
<proteinExistence type="predicted"/>
<dbReference type="KEGG" id="vg:60330994"/>
<organism evidence="1 2">
    <name type="scientific">Mycobacterium phage Mantra</name>
    <dbReference type="NCBI Taxonomy" id="2283297"/>
    <lineage>
        <taxon>Viruses</taxon>
        <taxon>Duplodnaviria</taxon>
        <taxon>Heunggongvirae</taxon>
        <taxon>Uroviricota</taxon>
        <taxon>Caudoviricetes</taxon>
        <taxon>Gracegardnervirinae</taxon>
        <taxon>Cheoctovirus</taxon>
        <taxon>Cheoctovirus mantra</taxon>
    </lineage>
</organism>
<dbReference type="Proteomes" id="UP000259261">
    <property type="component" value="Segment"/>
</dbReference>
<dbReference type="GeneID" id="60330994"/>
<name>A0A345MG31_9CAUD</name>
<gene>
    <name evidence="1" type="primary">89</name>
    <name evidence="1" type="ORF">SEA_MANTRA_89</name>
</gene>
<sequence length="19" mass="1976">MSVDVGSVVQSEPNEAKEA</sequence>
<dbReference type="RefSeq" id="YP_009959453.1">
    <property type="nucleotide sequence ID" value="NC_051680.1"/>
</dbReference>
<evidence type="ECO:0000313" key="1">
    <source>
        <dbReference type="EMBL" id="AXH69512.1"/>
    </source>
</evidence>
<protein>
    <submittedName>
        <fullName evidence="1">Uncharacterized protein</fullName>
    </submittedName>
</protein>
<dbReference type="EMBL" id="MH590596">
    <property type="protein sequence ID" value="AXH69512.1"/>
    <property type="molecule type" value="Genomic_DNA"/>
</dbReference>